<dbReference type="AlphaFoldDB" id="A0A1H1W1R6"/>
<dbReference type="Gene3D" id="2.30.110.10">
    <property type="entry name" value="Electron Transport, Fmn-binding Protein, Chain A"/>
    <property type="match status" value="1"/>
</dbReference>
<dbReference type="Proteomes" id="UP000198688">
    <property type="component" value="Chromosome I"/>
</dbReference>
<keyword evidence="4" id="KW-1185">Reference proteome</keyword>
<dbReference type="NCBIfam" id="TIGR03618">
    <property type="entry name" value="Rv1155_F420"/>
    <property type="match status" value="1"/>
</dbReference>
<dbReference type="GO" id="GO:0005829">
    <property type="term" value="C:cytosol"/>
    <property type="evidence" value="ECO:0007669"/>
    <property type="project" value="TreeGrafter"/>
</dbReference>
<sequence length="142" mass="15411">MATKMTETEVRDFLTAGTRTGKLATVRADGSPHVVPIWFVLDGDDLVFNTGADTVKGKAILRDPRVAICVDSEIAPFAYVTVRGTATVSTDLPDMLIWATRIAHRYMGADLAEQYGTRNAVDGELLVRVRMARIHGFTGVAS</sequence>
<evidence type="ECO:0000313" key="3">
    <source>
        <dbReference type="EMBL" id="SDS91044.1"/>
    </source>
</evidence>
<evidence type="ECO:0000313" key="4">
    <source>
        <dbReference type="Proteomes" id="UP000198688"/>
    </source>
</evidence>
<dbReference type="Pfam" id="PF01243">
    <property type="entry name" value="PNPOx_N"/>
    <property type="match status" value="1"/>
</dbReference>
<dbReference type="PANTHER" id="PTHR35176:SF1">
    <property type="entry name" value="F420H(2)-DEPENDENT BILIVERDIN REDUCTASE"/>
    <property type="match status" value="1"/>
</dbReference>
<gene>
    <name evidence="3" type="ORF">SAMN04489716_1957</name>
</gene>
<dbReference type="EMBL" id="LT629758">
    <property type="protein sequence ID" value="SDS91044.1"/>
    <property type="molecule type" value="Genomic_DNA"/>
</dbReference>
<protein>
    <submittedName>
        <fullName evidence="3">PPOX class probable F420-dependent enzyme</fullName>
    </submittedName>
</protein>
<dbReference type="InterPro" id="IPR052019">
    <property type="entry name" value="F420H2_bilvrd_red/Heme_oxyg"/>
</dbReference>
<dbReference type="RefSeq" id="WP_092543544.1">
    <property type="nucleotide sequence ID" value="NZ_BOMJ01000013.1"/>
</dbReference>
<evidence type="ECO:0000256" key="1">
    <source>
        <dbReference type="ARBA" id="ARBA00023002"/>
    </source>
</evidence>
<dbReference type="InterPro" id="IPR012349">
    <property type="entry name" value="Split_barrel_FMN-bd"/>
</dbReference>
<organism evidence="3 4">
    <name type="scientific">Actinoplanes derwentensis</name>
    <dbReference type="NCBI Taxonomy" id="113562"/>
    <lineage>
        <taxon>Bacteria</taxon>
        <taxon>Bacillati</taxon>
        <taxon>Actinomycetota</taxon>
        <taxon>Actinomycetes</taxon>
        <taxon>Micromonosporales</taxon>
        <taxon>Micromonosporaceae</taxon>
        <taxon>Actinoplanes</taxon>
    </lineage>
</organism>
<dbReference type="PANTHER" id="PTHR35176">
    <property type="entry name" value="HEME OXYGENASE HI_0854-RELATED"/>
    <property type="match status" value="1"/>
</dbReference>
<dbReference type="GO" id="GO:0016627">
    <property type="term" value="F:oxidoreductase activity, acting on the CH-CH group of donors"/>
    <property type="evidence" value="ECO:0007669"/>
    <property type="project" value="TreeGrafter"/>
</dbReference>
<dbReference type="GO" id="GO:0070967">
    <property type="term" value="F:coenzyme F420 binding"/>
    <property type="evidence" value="ECO:0007669"/>
    <property type="project" value="TreeGrafter"/>
</dbReference>
<dbReference type="OrthoDB" id="157302at2"/>
<dbReference type="STRING" id="113562.SAMN04489716_1957"/>
<evidence type="ECO:0000259" key="2">
    <source>
        <dbReference type="Pfam" id="PF01243"/>
    </source>
</evidence>
<dbReference type="SUPFAM" id="SSF50475">
    <property type="entry name" value="FMN-binding split barrel"/>
    <property type="match status" value="1"/>
</dbReference>
<feature type="domain" description="Pyridoxamine 5'-phosphate oxidase N-terminal" evidence="2">
    <location>
        <begin position="8"/>
        <end position="118"/>
    </location>
</feature>
<reference evidence="3 4" key="1">
    <citation type="submission" date="2016-10" db="EMBL/GenBank/DDBJ databases">
        <authorList>
            <person name="de Groot N.N."/>
        </authorList>
    </citation>
    <scope>NUCLEOTIDE SEQUENCE [LARGE SCALE GENOMIC DNA]</scope>
    <source>
        <strain evidence="3 4">DSM 43941</strain>
    </source>
</reference>
<keyword evidence="1" id="KW-0560">Oxidoreductase</keyword>
<dbReference type="InterPro" id="IPR011576">
    <property type="entry name" value="Pyridox_Oxase_N"/>
</dbReference>
<accession>A0A1H1W1R6</accession>
<proteinExistence type="predicted"/>
<dbReference type="InterPro" id="IPR019920">
    <property type="entry name" value="F420-binding_dom_put"/>
</dbReference>
<name>A0A1H1W1R6_9ACTN</name>